<dbReference type="EMBL" id="BKCJ010005508">
    <property type="protein sequence ID" value="GEU67134.1"/>
    <property type="molecule type" value="Genomic_DNA"/>
</dbReference>
<name>A0A6L2M3K3_TANCI</name>
<organism evidence="4">
    <name type="scientific">Tanacetum cinerariifolium</name>
    <name type="common">Dalmatian daisy</name>
    <name type="synonym">Chrysanthemum cinerariifolium</name>
    <dbReference type="NCBI Taxonomy" id="118510"/>
    <lineage>
        <taxon>Eukaryota</taxon>
        <taxon>Viridiplantae</taxon>
        <taxon>Streptophyta</taxon>
        <taxon>Embryophyta</taxon>
        <taxon>Tracheophyta</taxon>
        <taxon>Spermatophyta</taxon>
        <taxon>Magnoliopsida</taxon>
        <taxon>eudicotyledons</taxon>
        <taxon>Gunneridae</taxon>
        <taxon>Pentapetalae</taxon>
        <taxon>asterids</taxon>
        <taxon>campanulids</taxon>
        <taxon>Asterales</taxon>
        <taxon>Asteraceae</taxon>
        <taxon>Asteroideae</taxon>
        <taxon>Anthemideae</taxon>
        <taxon>Anthemidinae</taxon>
        <taxon>Tanacetum</taxon>
    </lineage>
</organism>
<feature type="region of interest" description="Disordered" evidence="2">
    <location>
        <begin position="38"/>
        <end position="120"/>
    </location>
</feature>
<evidence type="ECO:0000313" key="4">
    <source>
        <dbReference type="EMBL" id="GEU67134.1"/>
    </source>
</evidence>
<feature type="domain" description="Retrotransposon gag" evidence="3">
    <location>
        <begin position="270"/>
        <end position="338"/>
    </location>
</feature>
<proteinExistence type="predicted"/>
<feature type="compositionally biased region" description="Acidic residues" evidence="2">
    <location>
        <begin position="93"/>
        <end position="110"/>
    </location>
</feature>
<dbReference type="Pfam" id="PF03732">
    <property type="entry name" value="Retrotrans_gag"/>
    <property type="match status" value="1"/>
</dbReference>
<protein>
    <recommendedName>
        <fullName evidence="3">Retrotransposon gag domain-containing protein</fullName>
    </recommendedName>
</protein>
<evidence type="ECO:0000256" key="1">
    <source>
        <dbReference type="SAM" id="Coils"/>
    </source>
</evidence>
<evidence type="ECO:0000256" key="2">
    <source>
        <dbReference type="SAM" id="MobiDB-lite"/>
    </source>
</evidence>
<sequence>MENPLPNHVVNLPNDEQVQPEPVPALLEFAPAVLDIPNKNNGWIEKEPKEDPEMEEEEEEEMEIEDEMNDPEIINPYEIEEGELPPPPADSDTSSDSEPEVEAEDEDENEAATVGTITRAPYHVQPFSGTTYVGSGSSHKVFAPGPIGKDVDILHRKVKSLAKNLFERSETREHYEIKQSVSTLEDQMRGLMVEDKEDKERLKKKLKVSQQEKEQMEQAFRHVVDWIRRQFGVEIPPCMDDGAIKLCRWVEKSEMVFSISDCTERNKVKFTAATLQGRALKRWNSQVATLGLEVANGKSWGDMKKMMMEEFCPDEEVQRLEDELRSLKLRDNNIAAYSKV</sequence>
<reference evidence="4" key="1">
    <citation type="journal article" date="2019" name="Sci. Rep.">
        <title>Draft genome of Tanacetum cinerariifolium, the natural source of mosquito coil.</title>
        <authorList>
            <person name="Yamashiro T."/>
            <person name="Shiraishi A."/>
            <person name="Satake H."/>
            <person name="Nakayama K."/>
        </authorList>
    </citation>
    <scope>NUCLEOTIDE SEQUENCE</scope>
</reference>
<dbReference type="InterPro" id="IPR005162">
    <property type="entry name" value="Retrotrans_gag_dom"/>
</dbReference>
<comment type="caution">
    <text evidence="4">The sequence shown here is derived from an EMBL/GenBank/DDBJ whole genome shotgun (WGS) entry which is preliminary data.</text>
</comment>
<feature type="coiled-coil region" evidence="1">
    <location>
        <begin position="192"/>
        <end position="219"/>
    </location>
</feature>
<evidence type="ECO:0000259" key="3">
    <source>
        <dbReference type="Pfam" id="PF03732"/>
    </source>
</evidence>
<keyword evidence="1" id="KW-0175">Coiled coil</keyword>
<dbReference type="AlphaFoldDB" id="A0A6L2M3K3"/>
<gene>
    <name evidence="4" type="ORF">Tci_039112</name>
</gene>
<feature type="compositionally biased region" description="Acidic residues" evidence="2">
    <location>
        <begin position="52"/>
        <end position="70"/>
    </location>
</feature>
<accession>A0A6L2M3K3</accession>